<dbReference type="EMBL" id="JACLCP010000002">
    <property type="protein sequence ID" value="MBC2844868.1"/>
    <property type="molecule type" value="Genomic_DNA"/>
</dbReference>
<evidence type="ECO:0008006" key="4">
    <source>
        <dbReference type="Google" id="ProtNLM"/>
    </source>
</evidence>
<dbReference type="Pfam" id="PF17963">
    <property type="entry name" value="Big_9"/>
    <property type="match status" value="1"/>
</dbReference>
<organism evidence="2 3">
    <name type="scientific">Winogradskyella flava</name>
    <dbReference type="NCBI Taxonomy" id="1884876"/>
    <lineage>
        <taxon>Bacteria</taxon>
        <taxon>Pseudomonadati</taxon>
        <taxon>Bacteroidota</taxon>
        <taxon>Flavobacteriia</taxon>
        <taxon>Flavobacteriales</taxon>
        <taxon>Flavobacteriaceae</taxon>
        <taxon>Winogradskyella</taxon>
    </lineage>
</organism>
<keyword evidence="1" id="KW-0812">Transmembrane</keyword>
<evidence type="ECO:0000313" key="2">
    <source>
        <dbReference type="EMBL" id="MBC2844868.1"/>
    </source>
</evidence>
<dbReference type="InterPro" id="IPR025667">
    <property type="entry name" value="SprB_repeat"/>
</dbReference>
<dbReference type="Gene3D" id="2.60.40.740">
    <property type="match status" value="3"/>
</dbReference>
<evidence type="ECO:0000313" key="3">
    <source>
        <dbReference type="Proteomes" id="UP000533900"/>
    </source>
</evidence>
<feature type="transmembrane region" description="Helical" evidence="1">
    <location>
        <begin position="12"/>
        <end position="31"/>
    </location>
</feature>
<dbReference type="Proteomes" id="UP000533900">
    <property type="component" value="Unassembled WGS sequence"/>
</dbReference>
<dbReference type="RefSeq" id="WP_221892453.1">
    <property type="nucleotide sequence ID" value="NZ_JACLCP010000002.1"/>
</dbReference>
<evidence type="ECO:0000256" key="1">
    <source>
        <dbReference type="SAM" id="Phobius"/>
    </source>
</evidence>
<proteinExistence type="predicted"/>
<reference evidence="2" key="1">
    <citation type="submission" date="2020-08" db="EMBL/GenBank/DDBJ databases">
        <title>Winogradskyella ouciana sp. nov., isolated from the hadal seawater of the Mariana Trench.</title>
        <authorList>
            <person name="He X."/>
        </authorList>
    </citation>
    <scope>NUCLEOTIDE SEQUENCE [LARGE SCALE GENOMIC DNA]</scope>
    <source>
        <strain evidence="2">KCTC 52348</strain>
    </source>
</reference>
<dbReference type="Pfam" id="PF13573">
    <property type="entry name" value="SprB"/>
    <property type="match status" value="7"/>
</dbReference>
<keyword evidence="3" id="KW-1185">Reference proteome</keyword>
<sequence length="1057" mass="112560">MKNKYNCISVVNITKAIYMAFFVVLPSLMFAQQAPSIQTGVTFEWEEVTQPNQTSPATIKSITINGQVYSTFVVPSDYELTRLGPDGHGPNKILKNGVTIRNGSNTNANGNAYAYGNGGNTGVGNGNNNNNNNNAGDGSPFWNSDALEAFQDKNLNHYFTANPNGRNICLDFDAVETTDAQKQSIFYDPAIPSNEGGILAVTERNVNNCYHVAMYGTPAGGGPEQLLGQTFVRPNGGALSGPQFGPPNPGTDYWRTNRVVENNGTIGIALFYLSDIVPVGSRISRIEFNASTRDHGDGKFFLLQKYAIDKMQTNCINEKYFGDLMLTNNVPENSTYEVISGPTPAGQYFELNQDGTYSYIPQDNFTGDVTFDYRVCLPAPNESVCDEATVTMTFVNLPSDPEIDISCDSTSDNYIIEVTSPLGPEFEYQLNNGTFQSSPIFSRPEGIYNLSVRSVYSECINEFSGNPITIEDLELTATITDALCKLEDSGGIDLTVSGGTGPYTYLWSNSSTSPNLTGVFAGMYSVTVTDANGCTVKEEFEVDQPDEELSVHLEWVKNVDCHGNDSGDFKVAGSGGTPPYLYSIDGGVTTQSSGFFPPPFTAGTYTVTIIDNNQCTSTVDVEITQPNPLIITVDSITNVSCYGENTGDVFINVEGGTQHYTYAWSDGSTSQNLTNVNAGTYTISVTDGNGCETSKEITITQPSHPLSADFIYNKSVKCHGESTGSIKYQGEGGTAPYRYSLDGGTTTQSERFFTDLVAGDYTFTILDANDCTVSVNFTISQPEPIVVLIDKIDATSIEGCTNGSATANPSGGVGPYTFEWSASAGGQTTAIANNLPIGNHTVTVNDANGCEATQSVQINCTNDCDTSLITGATTNVLCYGDASGSTSVSASSLINPTATFTFTWSNGQTDAGVTSSSISNVIAGDYTVSVTLDGSVCDPVLKTITISEPDSVVSALITAQTNIVCQDQGSITIESTGGTAPYSYSIDNGSNFETIGTFTGLFAGNYTIIVLDANGCSTSISTEILANCTDAIDDINNTFVDLAVSGNLLTNDEDFEG</sequence>
<keyword evidence="1" id="KW-1133">Transmembrane helix</keyword>
<protein>
    <recommendedName>
        <fullName evidence="4">SprB repeat-containing protein</fullName>
    </recommendedName>
</protein>
<keyword evidence="1" id="KW-0472">Membrane</keyword>
<dbReference type="AlphaFoldDB" id="A0A842IVL0"/>
<accession>A0A842IVL0</accession>
<gene>
    <name evidence="2" type="ORF">H7F21_07180</name>
</gene>
<feature type="non-terminal residue" evidence="2">
    <location>
        <position position="1057"/>
    </location>
</feature>
<comment type="caution">
    <text evidence="2">The sequence shown here is derived from an EMBL/GenBank/DDBJ whole genome shotgun (WGS) entry which is preliminary data.</text>
</comment>
<name>A0A842IVL0_9FLAO</name>